<feature type="compositionally biased region" description="Basic and acidic residues" evidence="3">
    <location>
        <begin position="160"/>
        <end position="169"/>
    </location>
</feature>
<evidence type="ECO:0000259" key="4">
    <source>
        <dbReference type="PROSITE" id="PS51186"/>
    </source>
</evidence>
<dbReference type="SUPFAM" id="SSF55729">
    <property type="entry name" value="Acyl-CoA N-acyltransferases (Nat)"/>
    <property type="match status" value="1"/>
</dbReference>
<evidence type="ECO:0000256" key="2">
    <source>
        <dbReference type="ARBA" id="ARBA00023315"/>
    </source>
</evidence>
<dbReference type="InterPro" id="IPR016181">
    <property type="entry name" value="Acyl_CoA_acyltransferase"/>
</dbReference>
<dbReference type="Proteomes" id="UP000799772">
    <property type="component" value="Unassembled WGS sequence"/>
</dbReference>
<dbReference type="Gene3D" id="3.40.630.30">
    <property type="match status" value="1"/>
</dbReference>
<dbReference type="GO" id="GO:0005737">
    <property type="term" value="C:cytoplasm"/>
    <property type="evidence" value="ECO:0007669"/>
    <property type="project" value="TreeGrafter"/>
</dbReference>
<keyword evidence="1" id="KW-0808">Transferase</keyword>
<dbReference type="PROSITE" id="PS51186">
    <property type="entry name" value="GNAT"/>
    <property type="match status" value="1"/>
</dbReference>
<dbReference type="Pfam" id="PF13673">
    <property type="entry name" value="Acetyltransf_10"/>
    <property type="match status" value="1"/>
</dbReference>
<organism evidence="5 6">
    <name type="scientific">Rhizodiscina lignyota</name>
    <dbReference type="NCBI Taxonomy" id="1504668"/>
    <lineage>
        <taxon>Eukaryota</taxon>
        <taxon>Fungi</taxon>
        <taxon>Dikarya</taxon>
        <taxon>Ascomycota</taxon>
        <taxon>Pezizomycotina</taxon>
        <taxon>Dothideomycetes</taxon>
        <taxon>Pleosporomycetidae</taxon>
        <taxon>Aulographales</taxon>
        <taxon>Rhizodiscinaceae</taxon>
        <taxon>Rhizodiscina</taxon>
    </lineage>
</organism>
<evidence type="ECO:0000313" key="6">
    <source>
        <dbReference type="Proteomes" id="UP000799772"/>
    </source>
</evidence>
<feature type="region of interest" description="Disordered" evidence="3">
    <location>
        <begin position="209"/>
        <end position="244"/>
    </location>
</feature>
<gene>
    <name evidence="5" type="ORF">NA57DRAFT_75963</name>
</gene>
<keyword evidence="6" id="KW-1185">Reference proteome</keyword>
<dbReference type="AlphaFoldDB" id="A0A9P4MAG0"/>
<feature type="domain" description="N-acetyltransferase" evidence="4">
    <location>
        <begin position="244"/>
        <end position="327"/>
    </location>
</feature>
<dbReference type="EMBL" id="ML978126">
    <property type="protein sequence ID" value="KAF2098724.1"/>
    <property type="molecule type" value="Genomic_DNA"/>
</dbReference>
<dbReference type="InterPro" id="IPR051635">
    <property type="entry name" value="SNAT-like"/>
</dbReference>
<dbReference type="InterPro" id="IPR000182">
    <property type="entry name" value="GNAT_dom"/>
</dbReference>
<protein>
    <submittedName>
        <fullName evidence="5">Acyl-CoA N-acyltransferase</fullName>
    </submittedName>
</protein>
<proteinExistence type="predicted"/>
<name>A0A9P4MAG0_9PEZI</name>
<reference evidence="5" key="1">
    <citation type="journal article" date="2020" name="Stud. Mycol.">
        <title>101 Dothideomycetes genomes: a test case for predicting lifestyles and emergence of pathogens.</title>
        <authorList>
            <person name="Haridas S."/>
            <person name="Albert R."/>
            <person name="Binder M."/>
            <person name="Bloem J."/>
            <person name="Labutti K."/>
            <person name="Salamov A."/>
            <person name="Andreopoulos B."/>
            <person name="Baker S."/>
            <person name="Barry K."/>
            <person name="Bills G."/>
            <person name="Bluhm B."/>
            <person name="Cannon C."/>
            <person name="Castanera R."/>
            <person name="Culley D."/>
            <person name="Daum C."/>
            <person name="Ezra D."/>
            <person name="Gonzalez J."/>
            <person name="Henrissat B."/>
            <person name="Kuo A."/>
            <person name="Liang C."/>
            <person name="Lipzen A."/>
            <person name="Lutzoni F."/>
            <person name="Magnuson J."/>
            <person name="Mondo S."/>
            <person name="Nolan M."/>
            <person name="Ohm R."/>
            <person name="Pangilinan J."/>
            <person name="Park H.-J."/>
            <person name="Ramirez L."/>
            <person name="Alfaro M."/>
            <person name="Sun H."/>
            <person name="Tritt A."/>
            <person name="Yoshinaga Y."/>
            <person name="Zwiers L.-H."/>
            <person name="Turgeon B."/>
            <person name="Goodwin S."/>
            <person name="Spatafora J."/>
            <person name="Crous P."/>
            <person name="Grigoriev I."/>
        </authorList>
    </citation>
    <scope>NUCLEOTIDE SEQUENCE</scope>
    <source>
        <strain evidence="5">CBS 133067</strain>
    </source>
</reference>
<dbReference type="OrthoDB" id="30840at2759"/>
<feature type="compositionally biased region" description="Low complexity" evidence="3">
    <location>
        <begin position="144"/>
        <end position="155"/>
    </location>
</feature>
<feature type="compositionally biased region" description="Low complexity" evidence="3">
    <location>
        <begin position="212"/>
        <end position="237"/>
    </location>
</feature>
<dbReference type="PANTHER" id="PTHR10908">
    <property type="entry name" value="SEROTONIN N-ACETYLTRANSFERASE"/>
    <property type="match status" value="1"/>
</dbReference>
<feature type="region of interest" description="Disordered" evidence="3">
    <location>
        <begin position="136"/>
        <end position="169"/>
    </location>
</feature>
<dbReference type="CDD" id="cd04301">
    <property type="entry name" value="NAT_SF"/>
    <property type="match status" value="1"/>
</dbReference>
<sequence>MPRDLILESEHETIDNLAPLSRKAHMSPSNSDQADTELPVSLNIPLQHSPAQIEMGDPESPQDRLRQDMLSEDRRNELHPFVQTLSVSHVEQCVVVEDQAFPANERCSKEKFQYRLTVCGELSLGVFTCATTQPLTSSVEGEGPTTNPLLENTPTASVVKETRSSGPPRKELLIGHIVSTMSANLTIKDSDMEIPESWCTSPSNPNSFLMLSSSDPNSSSNTQSSQSNPPASQSSDSGIMKGHNQDGRTVCIHSLAILPQHQGRGLGKVLMKSFMGRIESSGIADRIALLAHDALVPFYESLGFTNLGTSEATFGDGGWVDMVYRFPKPVEPPIVSFVNRPPPRAA</sequence>
<dbReference type="PANTHER" id="PTHR10908:SF0">
    <property type="entry name" value="SEROTONIN N-ACETYLTRANSFERASE"/>
    <property type="match status" value="1"/>
</dbReference>
<feature type="compositionally biased region" description="Basic and acidic residues" evidence="3">
    <location>
        <begin position="1"/>
        <end position="14"/>
    </location>
</feature>
<evidence type="ECO:0000256" key="3">
    <source>
        <dbReference type="SAM" id="MobiDB-lite"/>
    </source>
</evidence>
<comment type="caution">
    <text evidence="5">The sequence shown here is derived from an EMBL/GenBank/DDBJ whole genome shotgun (WGS) entry which is preliminary data.</text>
</comment>
<accession>A0A9P4MAG0</accession>
<feature type="region of interest" description="Disordered" evidence="3">
    <location>
        <begin position="1"/>
        <end position="37"/>
    </location>
</feature>
<evidence type="ECO:0000313" key="5">
    <source>
        <dbReference type="EMBL" id="KAF2098724.1"/>
    </source>
</evidence>
<dbReference type="GO" id="GO:0004059">
    <property type="term" value="F:aralkylamine N-acetyltransferase activity"/>
    <property type="evidence" value="ECO:0007669"/>
    <property type="project" value="TreeGrafter"/>
</dbReference>
<evidence type="ECO:0000256" key="1">
    <source>
        <dbReference type="ARBA" id="ARBA00022679"/>
    </source>
</evidence>
<keyword evidence="2" id="KW-0012">Acyltransferase</keyword>